<dbReference type="EMBL" id="QLYR01000001">
    <property type="protein sequence ID" value="RAQ30017.1"/>
    <property type="molecule type" value="Genomic_DNA"/>
</dbReference>
<accession>A0A328UDT6</accession>
<keyword evidence="1" id="KW-0472">Membrane</keyword>
<evidence type="ECO:0000313" key="3">
    <source>
        <dbReference type="Proteomes" id="UP000249377"/>
    </source>
</evidence>
<dbReference type="PANTHER" id="PTHR37826">
    <property type="entry name" value="FLOTILLIN BAND_7_5 DOMAIN PROTEIN"/>
    <property type="match status" value="1"/>
</dbReference>
<gene>
    <name evidence="2" type="ORF">DPQ25_00420</name>
</gene>
<feature type="transmembrane region" description="Helical" evidence="1">
    <location>
        <begin position="338"/>
        <end position="360"/>
    </location>
</feature>
<keyword evidence="1" id="KW-0812">Transmembrane</keyword>
<dbReference type="Gene3D" id="2.20.28.30">
    <property type="entry name" value="RNA polymerase ii, chain L"/>
    <property type="match status" value="2"/>
</dbReference>
<dbReference type="PANTHER" id="PTHR37826:SF3">
    <property type="entry name" value="J DOMAIN-CONTAINING PROTEIN"/>
    <property type="match status" value="1"/>
</dbReference>
<sequence>MAEILEYKCPCCGGAIIFDSVSQQMKCPFCNTGFDVETLKAYDAELRDEQEQATRMNWSNQAGQPWNSEEAEGVSVYTCESCGGEIIADANTAATHCPFCDNPVIMTGRLSGALRPDYVIPFKLDKAAAKKAFLQHLKGKRLLPKIFKDQNHIDEIKGIYVPFWLFGCNVNANMHYRTTKLRSWSNRDYVYTETSHFLAKRAGTISFDRVPVDGSSKMPDDLMESIEPYNFSEAVDFQTAYLSGYFADKYDVTETESVQRANERIRRSTEEAFSATVQGFHSVSPQGGSIQLVSGQTNYALYPVWILNTTWNNQRYIFAMNGQTGKFVGNLPVDRKAYWRWFVILAVIFAALSYGLIWLFL</sequence>
<reference evidence="2 3" key="1">
    <citation type="submission" date="2018-06" db="EMBL/GenBank/DDBJ databases">
        <title>Noncontiguous genome sequence of Ruminococcaceae bacterium ASD2818.</title>
        <authorList>
            <person name="Chaplin A.V."/>
            <person name="Sokolova S.R."/>
            <person name="Kochetkova T.O."/>
            <person name="Goltsov A.Y."/>
            <person name="Trofimov D.Y."/>
            <person name="Efimov B.A."/>
        </authorList>
    </citation>
    <scope>NUCLEOTIDE SEQUENCE [LARGE SCALE GENOMIC DNA]</scope>
    <source>
        <strain evidence="2 3">ASD2818</strain>
    </source>
</reference>
<evidence type="ECO:0008006" key="4">
    <source>
        <dbReference type="Google" id="ProtNLM"/>
    </source>
</evidence>
<dbReference type="Proteomes" id="UP000249377">
    <property type="component" value="Unassembled WGS sequence"/>
</dbReference>
<evidence type="ECO:0000256" key="1">
    <source>
        <dbReference type="SAM" id="Phobius"/>
    </source>
</evidence>
<evidence type="ECO:0000313" key="2">
    <source>
        <dbReference type="EMBL" id="RAQ30017.1"/>
    </source>
</evidence>
<dbReference type="RefSeq" id="WP_112331213.1">
    <property type="nucleotide sequence ID" value="NZ_QLYR01000001.1"/>
</dbReference>
<proteinExistence type="predicted"/>
<name>A0A328UDT6_9FIRM</name>
<organism evidence="2 3">
    <name type="scientific">Hydrogeniiclostridium mannosilyticum</name>
    <dbReference type="NCBI Taxonomy" id="2764322"/>
    <lineage>
        <taxon>Bacteria</taxon>
        <taxon>Bacillati</taxon>
        <taxon>Bacillota</taxon>
        <taxon>Clostridia</taxon>
        <taxon>Eubacteriales</taxon>
        <taxon>Acutalibacteraceae</taxon>
        <taxon>Hydrogeniiclostridium</taxon>
    </lineage>
</organism>
<keyword evidence="1" id="KW-1133">Transmembrane helix</keyword>
<dbReference type="AlphaFoldDB" id="A0A328UDT6"/>
<keyword evidence="3" id="KW-1185">Reference proteome</keyword>
<comment type="caution">
    <text evidence="2">The sequence shown here is derived from an EMBL/GenBank/DDBJ whole genome shotgun (WGS) entry which is preliminary data.</text>
</comment>
<protein>
    <recommendedName>
        <fullName evidence="4">DNA-directed RNA polymerase subunit P</fullName>
    </recommendedName>
</protein>